<proteinExistence type="inferred from homology"/>
<dbReference type="Pfam" id="PF08327">
    <property type="entry name" value="AHSA1"/>
    <property type="match status" value="1"/>
</dbReference>
<dbReference type="Gene3D" id="3.30.530.20">
    <property type="match status" value="1"/>
</dbReference>
<feature type="domain" description="Activator of Hsp90 ATPase homologue 1/2-like C-terminal" evidence="2">
    <location>
        <begin position="20"/>
        <end position="150"/>
    </location>
</feature>
<dbReference type="SUPFAM" id="SSF55961">
    <property type="entry name" value="Bet v1-like"/>
    <property type="match status" value="1"/>
</dbReference>
<protein>
    <submittedName>
        <fullName evidence="3">SRPBCC domain-containing protein</fullName>
    </submittedName>
</protein>
<name>A0A4U5JXX8_9GAMM</name>
<dbReference type="OrthoDB" id="9805228at2"/>
<reference evidence="3 4" key="1">
    <citation type="submission" date="2019-04" db="EMBL/GenBank/DDBJ databases">
        <title>Reference strain of H23.</title>
        <authorList>
            <person name="Luo X."/>
        </authorList>
    </citation>
    <scope>NUCLEOTIDE SEQUENCE [LARGE SCALE GENOMIC DNA]</scope>
    <source>
        <strain evidence="3 4">H23</strain>
    </source>
</reference>
<dbReference type="AlphaFoldDB" id="A0A4U5JXX8"/>
<gene>
    <name evidence="3" type="ORF">FCE95_01860</name>
</gene>
<sequence>MSEKNAGDEARALEIVRVFDAPRELVFQAWVDPERMRQWSAPHDYEIGQSEGEVKPGGRWRSSMVSKDEVLWLGGVYREVVENERIVFTHAWEDEDGKPGHETVVTVRFEDAGEGKTRMIFRQAFFASVDSRDGHEGGWGECFDRLDDLLAKETQA</sequence>
<dbReference type="EMBL" id="SZUA01000001">
    <property type="protein sequence ID" value="TKR33087.1"/>
    <property type="molecule type" value="Genomic_DNA"/>
</dbReference>
<comment type="similarity">
    <text evidence="1">Belongs to the AHA1 family.</text>
</comment>
<keyword evidence="4" id="KW-1185">Reference proteome</keyword>
<comment type="caution">
    <text evidence="3">The sequence shown here is derived from an EMBL/GenBank/DDBJ whole genome shotgun (WGS) entry which is preliminary data.</text>
</comment>
<dbReference type="Proteomes" id="UP000308707">
    <property type="component" value="Unassembled WGS sequence"/>
</dbReference>
<evidence type="ECO:0000256" key="1">
    <source>
        <dbReference type="ARBA" id="ARBA00006817"/>
    </source>
</evidence>
<evidence type="ECO:0000313" key="3">
    <source>
        <dbReference type="EMBL" id="TKR33087.1"/>
    </source>
</evidence>
<evidence type="ECO:0000259" key="2">
    <source>
        <dbReference type="Pfam" id="PF08327"/>
    </source>
</evidence>
<dbReference type="InterPro" id="IPR023393">
    <property type="entry name" value="START-like_dom_sf"/>
</dbReference>
<evidence type="ECO:0000313" key="4">
    <source>
        <dbReference type="Proteomes" id="UP000308707"/>
    </source>
</evidence>
<dbReference type="RefSeq" id="WP_137265297.1">
    <property type="nucleotide sequence ID" value="NZ_SZUA01000001.1"/>
</dbReference>
<dbReference type="InterPro" id="IPR013538">
    <property type="entry name" value="ASHA1/2-like_C"/>
</dbReference>
<organism evidence="3 4">
    <name type="scientific">Luteimonas gilva</name>
    <dbReference type="NCBI Taxonomy" id="2572684"/>
    <lineage>
        <taxon>Bacteria</taxon>
        <taxon>Pseudomonadati</taxon>
        <taxon>Pseudomonadota</taxon>
        <taxon>Gammaproteobacteria</taxon>
        <taxon>Lysobacterales</taxon>
        <taxon>Lysobacteraceae</taxon>
        <taxon>Luteimonas</taxon>
    </lineage>
</organism>
<accession>A0A4U5JXX8</accession>